<evidence type="ECO:0000256" key="1">
    <source>
        <dbReference type="SAM" id="MobiDB-lite"/>
    </source>
</evidence>
<proteinExistence type="evidence at transcript level"/>
<protein>
    <submittedName>
        <fullName evidence="2">Putative tick transposon</fullName>
    </submittedName>
</protein>
<accession>A0A1E1XJF9</accession>
<reference evidence="2" key="2">
    <citation type="journal article" date="2017" name="Front. Cell. Infect. Microbiol.">
        <title>Analysis of the Salivary Gland Transcriptome of Unfed and Partially Fed Amblyomma sculptum Ticks and Descriptive Proteome of the Saliva.</title>
        <authorList>
            <person name="Esteves E."/>
            <person name="Maruyama S.R."/>
            <person name="Kawahara R."/>
            <person name="Fujita A."/>
            <person name="Martins L.A."/>
            <person name="Righi A.A."/>
            <person name="Costa F.B."/>
            <person name="Palmisano G."/>
            <person name="Labruna M.B."/>
            <person name="Sa-Nunes A."/>
            <person name="Ribeiro J.M.C."/>
            <person name="Fogaca A.C."/>
        </authorList>
    </citation>
    <scope>NUCLEOTIDE SEQUENCE</scope>
</reference>
<sequence length="207" mass="23541">VSHFLHTPRSTSYELDDRAYLVDLLAHAKKEGTENEVDEINDSEILFIEELTSTECRILFYLGGFILKGILKFITCAQCKAALLGNPDDEYASLTALKEYVRDGQNLIYPSRDVMKTIKNYEEHFTAVNSWCTDTFFTMKSPLRSLIAYLEEIDKPSVKTCMAHKERIRKMLTAAYARVRLRIHLRQNPSPHFSGHGSKTCAGVSLA</sequence>
<dbReference type="AlphaFoldDB" id="A0A1E1XJF9"/>
<feature type="region of interest" description="Disordered" evidence="1">
    <location>
        <begin position="188"/>
        <end position="207"/>
    </location>
</feature>
<reference evidence="2" key="1">
    <citation type="submission" date="2016-09" db="EMBL/GenBank/DDBJ databases">
        <authorList>
            <person name="Capua I."/>
            <person name="De Benedictis P."/>
            <person name="Joannis T."/>
            <person name="Lombin L.H."/>
            <person name="Cattoli G."/>
        </authorList>
    </citation>
    <scope>NUCLEOTIDE SEQUENCE</scope>
</reference>
<evidence type="ECO:0000313" key="2">
    <source>
        <dbReference type="EMBL" id="JAT99368.1"/>
    </source>
</evidence>
<organism evidence="2">
    <name type="scientific">Amblyomma sculptum</name>
    <name type="common">Tick</name>
    <dbReference type="NCBI Taxonomy" id="1581419"/>
    <lineage>
        <taxon>Eukaryota</taxon>
        <taxon>Metazoa</taxon>
        <taxon>Ecdysozoa</taxon>
        <taxon>Arthropoda</taxon>
        <taxon>Chelicerata</taxon>
        <taxon>Arachnida</taxon>
        <taxon>Acari</taxon>
        <taxon>Parasitiformes</taxon>
        <taxon>Ixodida</taxon>
        <taxon>Ixodoidea</taxon>
        <taxon>Ixodidae</taxon>
        <taxon>Amblyomminae</taxon>
        <taxon>Amblyomma</taxon>
    </lineage>
</organism>
<name>A0A1E1XJF9_AMBSC</name>
<feature type="non-terminal residue" evidence="2">
    <location>
        <position position="1"/>
    </location>
</feature>
<dbReference type="EMBL" id="GFAA01004066">
    <property type="protein sequence ID" value="JAT99368.1"/>
    <property type="molecule type" value="mRNA"/>
</dbReference>